<dbReference type="Proteomes" id="UP000727407">
    <property type="component" value="Unassembled WGS sequence"/>
</dbReference>
<name>A0A8J4X2Q5_CLAMG</name>
<keyword evidence="2" id="KW-1185">Reference proteome</keyword>
<protein>
    <submittedName>
        <fullName evidence="1">Uncharacterized protein</fullName>
    </submittedName>
</protein>
<gene>
    <name evidence="1" type="ORF">DAT39_011394</name>
</gene>
<sequence length="83" mass="9488">MWLQKRDPANTLVFPRISQLPDMEPITLSLFRILTMTKWREMTPEPCVCNSVLSLTLFFQHPCPGAINPHDSQRYAPVTSDTG</sequence>
<evidence type="ECO:0000313" key="1">
    <source>
        <dbReference type="EMBL" id="KAF5898921.1"/>
    </source>
</evidence>
<dbReference type="EMBL" id="QNUK01000184">
    <property type="protein sequence ID" value="KAF5898921.1"/>
    <property type="molecule type" value="Genomic_DNA"/>
</dbReference>
<proteinExistence type="predicted"/>
<comment type="caution">
    <text evidence="1">The sequence shown here is derived from an EMBL/GenBank/DDBJ whole genome shotgun (WGS) entry which is preliminary data.</text>
</comment>
<dbReference type="AlphaFoldDB" id="A0A8J4X2Q5"/>
<evidence type="ECO:0000313" key="2">
    <source>
        <dbReference type="Proteomes" id="UP000727407"/>
    </source>
</evidence>
<organism evidence="1 2">
    <name type="scientific">Clarias magur</name>
    <name type="common">Asian catfish</name>
    <name type="synonym">Macropteronotus magur</name>
    <dbReference type="NCBI Taxonomy" id="1594786"/>
    <lineage>
        <taxon>Eukaryota</taxon>
        <taxon>Metazoa</taxon>
        <taxon>Chordata</taxon>
        <taxon>Craniata</taxon>
        <taxon>Vertebrata</taxon>
        <taxon>Euteleostomi</taxon>
        <taxon>Actinopterygii</taxon>
        <taxon>Neopterygii</taxon>
        <taxon>Teleostei</taxon>
        <taxon>Ostariophysi</taxon>
        <taxon>Siluriformes</taxon>
        <taxon>Clariidae</taxon>
        <taxon>Clarias</taxon>
    </lineage>
</organism>
<reference evidence="1" key="1">
    <citation type="submission" date="2020-07" db="EMBL/GenBank/DDBJ databases">
        <title>Clarias magur genome sequencing, assembly and annotation.</title>
        <authorList>
            <person name="Kushwaha B."/>
            <person name="Kumar R."/>
            <person name="Das P."/>
            <person name="Joshi C.G."/>
            <person name="Kumar D."/>
            <person name="Nagpure N.S."/>
            <person name="Pandey M."/>
            <person name="Agarwal S."/>
            <person name="Srivastava S."/>
            <person name="Singh M."/>
            <person name="Sahoo L."/>
            <person name="Jayasankar P."/>
            <person name="Meher P.K."/>
            <person name="Koringa P.G."/>
            <person name="Iquebal M.A."/>
            <person name="Das S.P."/>
            <person name="Bit A."/>
            <person name="Patnaik S."/>
            <person name="Patel N."/>
            <person name="Shah T.M."/>
            <person name="Hinsu A."/>
            <person name="Jena J.K."/>
        </authorList>
    </citation>
    <scope>NUCLEOTIDE SEQUENCE</scope>
    <source>
        <strain evidence="1">CIFAMagur01</strain>
        <tissue evidence="1">Testis</tissue>
    </source>
</reference>
<accession>A0A8J4X2Q5</accession>